<organism evidence="1 2">
    <name type="scientific">Amedibacillus dolichus</name>
    <dbReference type="NCBI Taxonomy" id="31971"/>
    <lineage>
        <taxon>Bacteria</taxon>
        <taxon>Bacillati</taxon>
        <taxon>Bacillota</taxon>
        <taxon>Erysipelotrichia</taxon>
        <taxon>Erysipelotrichales</taxon>
        <taxon>Erysipelotrichaceae</taxon>
        <taxon>Amedibacillus</taxon>
    </lineage>
</organism>
<dbReference type="EMBL" id="JAUDCG010000038">
    <property type="protein sequence ID" value="MDM8157676.1"/>
    <property type="molecule type" value="Genomic_DNA"/>
</dbReference>
<proteinExistence type="predicted"/>
<dbReference type="RefSeq" id="WP_289608121.1">
    <property type="nucleotide sequence ID" value="NZ_JAUDCG010000038.1"/>
</dbReference>
<reference evidence="1 2" key="2">
    <citation type="submission" date="2023-06" db="EMBL/GenBank/DDBJ databases">
        <title>Identification and characterization of horizontal gene transfer across gut microbiota members of farm animals based on homology search.</title>
        <authorList>
            <person name="Schwarzerova J."/>
            <person name="Nykrynova M."/>
            <person name="Jureckova K."/>
            <person name="Cejkova D."/>
            <person name="Rychlik I."/>
        </authorList>
    </citation>
    <scope>NUCLEOTIDE SEQUENCE [LARGE SCALE GENOMIC DNA]</scope>
    <source>
        <strain evidence="1 2">ET39</strain>
    </source>
</reference>
<accession>A0ABT7UDH9</accession>
<dbReference type="InterPro" id="IPR025324">
    <property type="entry name" value="DUF4230"/>
</dbReference>
<sequence length="207" mass="23199">MRMGEKLQDLRKLIVNALILLLLGTGLFWAGTLVSNSGQTTTISQEEVYARLQEINELCTMEYQYSKVGEFDNSLQINGWNVPLTQKHFLLTYSGSLKAGVDLEQATVTIDDHSILVELPPVTILSHAIEEDSIEVYDESGSIFNPISVSDYAAFANQQKQVVEEEAIERGLLSQAATRTQQCIRDLILLTPEVQENYTLDVRFQEA</sequence>
<evidence type="ECO:0000313" key="2">
    <source>
        <dbReference type="Proteomes" id="UP001529340"/>
    </source>
</evidence>
<reference evidence="2" key="1">
    <citation type="submission" date="2023-06" db="EMBL/GenBank/DDBJ databases">
        <title>Identification and characterization of horizontal gene transfer across gut microbiota members of farm animals based on homology search.</title>
        <authorList>
            <person name="Zeman M."/>
            <person name="Kubasova T."/>
            <person name="Jahodarova E."/>
            <person name="Nykrynova M."/>
            <person name="Rychlik I."/>
        </authorList>
    </citation>
    <scope>NUCLEOTIDE SEQUENCE [LARGE SCALE GENOMIC DNA]</scope>
    <source>
        <strain evidence="2">ET39</strain>
    </source>
</reference>
<evidence type="ECO:0000313" key="1">
    <source>
        <dbReference type="EMBL" id="MDM8157676.1"/>
    </source>
</evidence>
<keyword evidence="2" id="KW-1185">Reference proteome</keyword>
<dbReference type="Pfam" id="PF14014">
    <property type="entry name" value="DUF4230"/>
    <property type="match status" value="1"/>
</dbReference>
<name>A0ABT7UDH9_9FIRM</name>
<comment type="caution">
    <text evidence="1">The sequence shown here is derived from an EMBL/GenBank/DDBJ whole genome shotgun (WGS) entry which is preliminary data.</text>
</comment>
<protein>
    <submittedName>
        <fullName evidence="1">DUF4230 domain-containing protein</fullName>
    </submittedName>
</protein>
<gene>
    <name evidence="1" type="ORF">QUV96_08500</name>
</gene>
<dbReference type="Proteomes" id="UP001529340">
    <property type="component" value="Unassembled WGS sequence"/>
</dbReference>
<reference evidence="1 2" key="3">
    <citation type="submission" date="2023-06" db="EMBL/GenBank/DDBJ databases">
        <authorList>
            <person name="Zeman M."/>
            <person name="Kubasova T."/>
            <person name="Jahodarova E."/>
            <person name="Nykrynova M."/>
            <person name="Rychlik I."/>
        </authorList>
    </citation>
    <scope>NUCLEOTIDE SEQUENCE [LARGE SCALE GENOMIC DNA]</scope>
    <source>
        <strain evidence="1 2">ET39</strain>
    </source>
</reference>